<dbReference type="AlphaFoldDB" id="A0AAV5JI80"/>
<dbReference type="SUPFAM" id="SSF56219">
    <property type="entry name" value="DNase I-like"/>
    <property type="match status" value="1"/>
</dbReference>
<proteinExistence type="predicted"/>
<organism evidence="3 4">
    <name type="scientific">Rubroshorea leprosula</name>
    <dbReference type="NCBI Taxonomy" id="152421"/>
    <lineage>
        <taxon>Eukaryota</taxon>
        <taxon>Viridiplantae</taxon>
        <taxon>Streptophyta</taxon>
        <taxon>Embryophyta</taxon>
        <taxon>Tracheophyta</taxon>
        <taxon>Spermatophyta</taxon>
        <taxon>Magnoliopsida</taxon>
        <taxon>eudicotyledons</taxon>
        <taxon>Gunneridae</taxon>
        <taxon>Pentapetalae</taxon>
        <taxon>rosids</taxon>
        <taxon>malvids</taxon>
        <taxon>Malvales</taxon>
        <taxon>Dipterocarpaceae</taxon>
        <taxon>Rubroshorea</taxon>
    </lineage>
</organism>
<dbReference type="PANTHER" id="PTHR33116:SF80">
    <property type="entry name" value="REVERSE TRANSCRIPTASE ZINC-BINDING DOMAIN-CONTAINING PROTEIN"/>
    <property type="match status" value="1"/>
</dbReference>
<evidence type="ECO:0000313" key="3">
    <source>
        <dbReference type="EMBL" id="GKV12178.1"/>
    </source>
</evidence>
<sequence>MEVFDLQFSGAFFTWSNKQGENDRLWCKLDRVMANSSWVSAFPNTSVVFLNPQSSDHSPSLVTVDVLMNEKPRPFRFCNAWSKDENFLDLVREAWSVDVQGCPMFVVVQKLKFVKQKMKQLHKNRYGNLEGRIKDMETELQNVQASMQNALFDETLAAKEKELQRELTKLERANLSVITQQAKVTWLKEMDSNSAYFHAKVKERQHRSVTNSILNSEGVRVTQPELIEQEFLMFYQNLFGKAKEGVQAVDMNVIRRGRVLTTKESEELCRPFTAKEVETALFSIPSNKSPGLDGFTSGFYRAAWSIIKNDVTAAVLDFFDSGKILKQINATNIIIVPKVSCPNVVSDYRPIACCNVIYKGRSITTNLLICQDLVRNYHRSRGPARCLMKIDLQKAYDSVDWGFVIAMLRGLNFHDKFINWLMLCVSTTIFSVLINGQPKGYFQGKRGLRQGDPISPYLFVLVMEYLIRKLKELDMQEKFKYHSKCRVMQLTHLIFANDIMLFCKADEESTVLMMQKFEEFAQVSGLEVNRMKSQVFFSGRVQLVNSVLFHIQVFWSGALLIPKKVLKLIDAACRNFIWCGKWNYNAMSLVAWDDVCVPRKEGGLGVKQLLHWNKAALGKLVWNICQHQESLWVKWAHVVLLRGENFWKVKIPTDCAWTWRQVLKLRPLLKNIIWMQVGDGRQVSLFYDWWAGELRFCELISKDEIAVWGHDLTVSEWWDGLDWTILDSLVRRHPMLVQIIRCQKLSQQVDKAIWKPAKNGLFTISSCYEFLRVKRPKVEWHHIVWAGCIFPRHRFIFCFAKEVWRLVLDFLNIHRQPKR</sequence>
<evidence type="ECO:0000256" key="1">
    <source>
        <dbReference type="SAM" id="Coils"/>
    </source>
</evidence>
<gene>
    <name evidence="3" type="ORF">SLEP1_g23359</name>
</gene>
<feature type="coiled-coil region" evidence="1">
    <location>
        <begin position="119"/>
        <end position="176"/>
    </location>
</feature>
<dbReference type="SUPFAM" id="SSF56672">
    <property type="entry name" value="DNA/RNA polymerases"/>
    <property type="match status" value="1"/>
</dbReference>
<dbReference type="InterPro" id="IPR036691">
    <property type="entry name" value="Endo/exonu/phosph_ase_sf"/>
</dbReference>
<evidence type="ECO:0000313" key="4">
    <source>
        <dbReference type="Proteomes" id="UP001054252"/>
    </source>
</evidence>
<dbReference type="InterPro" id="IPR000477">
    <property type="entry name" value="RT_dom"/>
</dbReference>
<reference evidence="3 4" key="1">
    <citation type="journal article" date="2021" name="Commun. Biol.">
        <title>The genome of Shorea leprosula (Dipterocarpaceae) highlights the ecological relevance of drought in aseasonal tropical rainforests.</title>
        <authorList>
            <person name="Ng K.K.S."/>
            <person name="Kobayashi M.J."/>
            <person name="Fawcett J.A."/>
            <person name="Hatakeyama M."/>
            <person name="Paape T."/>
            <person name="Ng C.H."/>
            <person name="Ang C.C."/>
            <person name="Tnah L.H."/>
            <person name="Lee C.T."/>
            <person name="Nishiyama T."/>
            <person name="Sese J."/>
            <person name="O'Brien M.J."/>
            <person name="Copetti D."/>
            <person name="Mohd Noor M.I."/>
            <person name="Ong R.C."/>
            <person name="Putra M."/>
            <person name="Sireger I.Z."/>
            <person name="Indrioko S."/>
            <person name="Kosugi Y."/>
            <person name="Izuno A."/>
            <person name="Isagi Y."/>
            <person name="Lee S.L."/>
            <person name="Shimizu K.K."/>
        </authorList>
    </citation>
    <scope>NUCLEOTIDE SEQUENCE [LARGE SCALE GENOMIC DNA]</scope>
    <source>
        <strain evidence="3">214</strain>
    </source>
</reference>
<dbReference type="CDD" id="cd01650">
    <property type="entry name" value="RT_nLTR_like"/>
    <property type="match status" value="1"/>
</dbReference>
<dbReference type="Proteomes" id="UP001054252">
    <property type="component" value="Unassembled WGS sequence"/>
</dbReference>
<dbReference type="EMBL" id="BPVZ01000036">
    <property type="protein sequence ID" value="GKV12178.1"/>
    <property type="molecule type" value="Genomic_DNA"/>
</dbReference>
<dbReference type="PANTHER" id="PTHR33116">
    <property type="entry name" value="REVERSE TRANSCRIPTASE ZINC-BINDING DOMAIN-CONTAINING PROTEIN-RELATED-RELATED"/>
    <property type="match status" value="1"/>
</dbReference>
<feature type="domain" description="Reverse transcriptase" evidence="2">
    <location>
        <begin position="317"/>
        <end position="560"/>
    </location>
</feature>
<comment type="caution">
    <text evidence="3">The sequence shown here is derived from an EMBL/GenBank/DDBJ whole genome shotgun (WGS) entry which is preliminary data.</text>
</comment>
<dbReference type="Pfam" id="PF00078">
    <property type="entry name" value="RVT_1"/>
    <property type="match status" value="1"/>
</dbReference>
<accession>A0AAV5JI80</accession>
<dbReference type="InterPro" id="IPR043502">
    <property type="entry name" value="DNA/RNA_pol_sf"/>
</dbReference>
<keyword evidence="4" id="KW-1185">Reference proteome</keyword>
<protein>
    <recommendedName>
        <fullName evidence="2">Reverse transcriptase domain-containing protein</fullName>
    </recommendedName>
</protein>
<keyword evidence="1" id="KW-0175">Coiled coil</keyword>
<dbReference type="PROSITE" id="PS50878">
    <property type="entry name" value="RT_POL"/>
    <property type="match status" value="1"/>
</dbReference>
<evidence type="ECO:0000259" key="2">
    <source>
        <dbReference type="PROSITE" id="PS50878"/>
    </source>
</evidence>
<name>A0AAV5JI80_9ROSI</name>